<comment type="caution">
    <text evidence="2">The sequence shown here is derived from an EMBL/GenBank/DDBJ whole genome shotgun (WGS) entry which is preliminary data.</text>
</comment>
<dbReference type="Pfam" id="PF12318">
    <property type="entry name" value="FAD-SLDH"/>
    <property type="match status" value="1"/>
</dbReference>
<gene>
    <name evidence="2" type="ORF">DFP89_1334</name>
</gene>
<accession>A0A368YEM3</accession>
<dbReference type="Proteomes" id="UP000253345">
    <property type="component" value="Unassembled WGS sequence"/>
</dbReference>
<dbReference type="InterPro" id="IPR024651">
    <property type="entry name" value="FAD-SLDH_ssu"/>
</dbReference>
<name>A0A368YEM3_9RHOB</name>
<dbReference type="EMBL" id="QPJL01000033">
    <property type="protein sequence ID" value="RCW78662.1"/>
    <property type="molecule type" value="Genomic_DNA"/>
</dbReference>
<protein>
    <submittedName>
        <fullName evidence="2">D-sorbitol dehydrogenase-like protein</fullName>
    </submittedName>
</protein>
<proteinExistence type="predicted"/>
<keyword evidence="3" id="KW-1185">Reference proteome</keyword>
<evidence type="ECO:0000313" key="3">
    <source>
        <dbReference type="Proteomes" id="UP000253345"/>
    </source>
</evidence>
<evidence type="ECO:0000313" key="2">
    <source>
        <dbReference type="EMBL" id="RCW78662.1"/>
    </source>
</evidence>
<feature type="signal peptide" evidence="1">
    <location>
        <begin position="1"/>
        <end position="36"/>
    </location>
</feature>
<evidence type="ECO:0000256" key="1">
    <source>
        <dbReference type="SAM" id="SignalP"/>
    </source>
</evidence>
<keyword evidence="1" id="KW-0732">Signal</keyword>
<dbReference type="AlphaFoldDB" id="A0A368YEM3"/>
<sequence length="180" mass="19083">MRHSRSQLSRGMTRRFFTNSAVCAAALLAHVPIAYAQVATSVDDVGGFLDLSRKLSAYDDLDPVIAARIYEALLAEDAANRDGLAKLATLSAGATDAGALKAGAGAAGLGDLLTAVLMAWYTGTVTGKQTVMIAYHDALMYRPVADGLVTLTYCSKGPLWWRDQLPPGVTRVPVNFPKVL</sequence>
<reference evidence="2 3" key="1">
    <citation type="submission" date="2018-07" db="EMBL/GenBank/DDBJ databases">
        <title>Genomic Encyclopedia of Type Strains, Phase III (KMG-III): the genomes of soil and plant-associated and newly described type strains.</title>
        <authorList>
            <person name="Whitman W."/>
        </authorList>
    </citation>
    <scope>NUCLEOTIDE SEQUENCE [LARGE SCALE GENOMIC DNA]</scope>
    <source>
        <strain evidence="2 3">CECT 8525</strain>
    </source>
</reference>
<feature type="chain" id="PRO_5016611966" evidence="1">
    <location>
        <begin position="37"/>
        <end position="180"/>
    </location>
</feature>
<organism evidence="2 3">
    <name type="scientific">Paracoccus lutimaris</name>
    <dbReference type="NCBI Taxonomy" id="1490030"/>
    <lineage>
        <taxon>Bacteria</taxon>
        <taxon>Pseudomonadati</taxon>
        <taxon>Pseudomonadota</taxon>
        <taxon>Alphaproteobacteria</taxon>
        <taxon>Rhodobacterales</taxon>
        <taxon>Paracoccaceae</taxon>
        <taxon>Paracoccus</taxon>
    </lineage>
</organism>